<reference evidence="2" key="1">
    <citation type="submission" date="2021-01" db="EMBL/GenBank/DDBJ databases">
        <authorList>
            <consortium name="Genoscope - CEA"/>
            <person name="William W."/>
        </authorList>
    </citation>
    <scope>NUCLEOTIDE SEQUENCE</scope>
</reference>
<dbReference type="Proteomes" id="UP000688137">
    <property type="component" value="Unassembled WGS sequence"/>
</dbReference>
<protein>
    <submittedName>
        <fullName evidence="2">Uncharacterized protein</fullName>
    </submittedName>
</protein>
<dbReference type="OMA" id="HQHNINS"/>
<name>A0A8S1NCX4_PARPR</name>
<keyword evidence="1" id="KW-0175">Coiled coil</keyword>
<evidence type="ECO:0000256" key="1">
    <source>
        <dbReference type="SAM" id="Coils"/>
    </source>
</evidence>
<evidence type="ECO:0000313" key="3">
    <source>
        <dbReference type="Proteomes" id="UP000688137"/>
    </source>
</evidence>
<keyword evidence="3" id="KW-1185">Reference proteome</keyword>
<sequence length="367" mass="43907">MDEVLLESLTHKFSELFKNISSLQEKRETVQDENEHLKQLIQEEQDQLEMNSGESSDDEIVFQEIEQKCRQKLEEKKESDMQMKEENNLKSQLYMHLEGIQNEIIQMKSSIEQSKESEADLQQRIEETTQKIDDYQNKIQKAEQIKLQVEKQLQEQNEKYLQDNEKVKVVQGEVRNQLQANAMGDKRQNELEKIIQKQWEELQKRTQRIQVLQNNMNIISIKIQKSQKSENIYQKLKDENTILAQENIQIREKLNQLISALPQHMKKGNVKGKQKSKKEFLELYDESICSNQIKLRHLEQIREEHQSNINCLHSEILQLEEKYNLMTQNVKNLQEQYLEIESSFREFNEDEYVKKNCPNYYKVKKGK</sequence>
<organism evidence="2 3">
    <name type="scientific">Paramecium primaurelia</name>
    <dbReference type="NCBI Taxonomy" id="5886"/>
    <lineage>
        <taxon>Eukaryota</taxon>
        <taxon>Sar</taxon>
        <taxon>Alveolata</taxon>
        <taxon>Ciliophora</taxon>
        <taxon>Intramacronucleata</taxon>
        <taxon>Oligohymenophorea</taxon>
        <taxon>Peniculida</taxon>
        <taxon>Parameciidae</taxon>
        <taxon>Paramecium</taxon>
    </lineage>
</organism>
<comment type="caution">
    <text evidence="2">The sequence shown here is derived from an EMBL/GenBank/DDBJ whole genome shotgun (WGS) entry which is preliminary data.</text>
</comment>
<dbReference type="EMBL" id="CAJJDM010000082">
    <property type="protein sequence ID" value="CAD8087831.1"/>
    <property type="molecule type" value="Genomic_DNA"/>
</dbReference>
<evidence type="ECO:0000313" key="2">
    <source>
        <dbReference type="EMBL" id="CAD8087831.1"/>
    </source>
</evidence>
<dbReference type="AlphaFoldDB" id="A0A8S1NCX4"/>
<proteinExistence type="predicted"/>
<feature type="coiled-coil region" evidence="1">
    <location>
        <begin position="97"/>
        <end position="170"/>
    </location>
</feature>
<gene>
    <name evidence="2" type="ORF">PPRIM_AZ9-3.1.T0790163</name>
</gene>
<feature type="coiled-coil region" evidence="1">
    <location>
        <begin position="295"/>
        <end position="350"/>
    </location>
</feature>
<feature type="coiled-coil region" evidence="1">
    <location>
        <begin position="6"/>
        <end position="54"/>
    </location>
</feature>
<accession>A0A8S1NCX4</accession>